<feature type="region of interest" description="Disordered" evidence="1">
    <location>
        <begin position="380"/>
        <end position="455"/>
    </location>
</feature>
<feature type="compositionally biased region" description="Basic and acidic residues" evidence="1">
    <location>
        <begin position="327"/>
        <end position="359"/>
    </location>
</feature>
<gene>
    <name evidence="2" type="ORF">HCN44_000800</name>
</gene>
<name>A0A835CS82_APHGI</name>
<accession>A0A835CS82</accession>
<proteinExistence type="predicted"/>
<dbReference type="AlphaFoldDB" id="A0A835CS82"/>
<evidence type="ECO:0000313" key="3">
    <source>
        <dbReference type="Proteomes" id="UP000639338"/>
    </source>
</evidence>
<feature type="compositionally biased region" description="Polar residues" evidence="1">
    <location>
        <begin position="474"/>
        <end position="485"/>
    </location>
</feature>
<protein>
    <submittedName>
        <fullName evidence="2">Uncharacterized protein</fullName>
    </submittedName>
</protein>
<keyword evidence="3" id="KW-1185">Reference proteome</keyword>
<organism evidence="2 3">
    <name type="scientific">Aphidius gifuensis</name>
    <name type="common">Parasitoid wasp</name>
    <dbReference type="NCBI Taxonomy" id="684658"/>
    <lineage>
        <taxon>Eukaryota</taxon>
        <taxon>Metazoa</taxon>
        <taxon>Ecdysozoa</taxon>
        <taxon>Arthropoda</taxon>
        <taxon>Hexapoda</taxon>
        <taxon>Insecta</taxon>
        <taxon>Pterygota</taxon>
        <taxon>Neoptera</taxon>
        <taxon>Endopterygota</taxon>
        <taxon>Hymenoptera</taxon>
        <taxon>Apocrita</taxon>
        <taxon>Ichneumonoidea</taxon>
        <taxon>Braconidae</taxon>
        <taxon>Aphidiinae</taxon>
        <taxon>Aphidius</taxon>
    </lineage>
</organism>
<dbReference type="Proteomes" id="UP000639338">
    <property type="component" value="Unassembled WGS sequence"/>
</dbReference>
<sequence>MSSLIVCHDLHIMMLDFVVEKIFVPHTSVFDKAVLKKTCVKFQLLDTDWIELRPQRNNYMIYNGSNTEEELFNGGKSIVFSVSESMFDDENINVNITVIAHKEMSKYFEVEPFYNIGTASININQLFNGIIIEMKKRKNMIGYFDYYHEREPLSKSMKSTYLFTTTDSIDESSKIPYVTVYVRLSYFGKSIITEIERFPNSLFNIREETCSTPYQFLELKRDELEGGCWGDRVIKHEINQSNLNCICDKDTIKKYNNGRIEMDIDGENQKDDRALFNKINNGITIKSINAEKNDVDKFGENEKNNVGKKKKLNNINDLTKIDVTNKNNDKNRKLKNDADNDKEGRQKNHKKLQEKLNEGKIKNDKINYIGKKKTKVIENYENNQNEREKKTLHESRTTKKNLSSTNKHSSSTNKHSSSTNKRSSSTNNIINKKTTKKEHGRSISAPEKSNITKNDKKLKKETIDFNIVGKVTKKSSSSAERNFSKSIKRVPTGNVTVGLPEKKQKSSETQQKQKSPSTQHSIYYAARQSNQRPTQPLSSRHGVSNVGVSEANNLHRYFPSTITTSNSLVQRHQY</sequence>
<feature type="region of interest" description="Disordered" evidence="1">
    <location>
        <begin position="319"/>
        <end position="359"/>
    </location>
</feature>
<feature type="compositionally biased region" description="Low complexity" evidence="1">
    <location>
        <begin position="400"/>
        <end position="432"/>
    </location>
</feature>
<feature type="compositionally biased region" description="Basic and acidic residues" evidence="1">
    <location>
        <begin position="384"/>
        <end position="397"/>
    </location>
</feature>
<feature type="compositionally biased region" description="Low complexity" evidence="1">
    <location>
        <begin position="507"/>
        <end position="519"/>
    </location>
</feature>
<feature type="region of interest" description="Disordered" evidence="1">
    <location>
        <begin position="472"/>
        <end position="519"/>
    </location>
</feature>
<evidence type="ECO:0000313" key="2">
    <source>
        <dbReference type="EMBL" id="KAF7990995.1"/>
    </source>
</evidence>
<dbReference type="EMBL" id="JACMRX010000004">
    <property type="protein sequence ID" value="KAF7990995.1"/>
    <property type="molecule type" value="Genomic_DNA"/>
</dbReference>
<comment type="caution">
    <text evidence="2">The sequence shown here is derived from an EMBL/GenBank/DDBJ whole genome shotgun (WGS) entry which is preliminary data.</text>
</comment>
<reference evidence="2 3" key="1">
    <citation type="submission" date="2020-08" db="EMBL/GenBank/DDBJ databases">
        <title>Aphidius gifuensis genome sequencing and assembly.</title>
        <authorList>
            <person name="Du Z."/>
        </authorList>
    </citation>
    <scope>NUCLEOTIDE SEQUENCE [LARGE SCALE GENOMIC DNA]</scope>
    <source>
        <strain evidence="2">YNYX2018</strain>
        <tissue evidence="2">Adults</tissue>
    </source>
</reference>
<dbReference type="OrthoDB" id="7699561at2759"/>
<evidence type="ECO:0000256" key="1">
    <source>
        <dbReference type="SAM" id="MobiDB-lite"/>
    </source>
</evidence>